<keyword evidence="11 19" id="KW-0521">NADP</keyword>
<dbReference type="KEGG" id="gax:Pan161_45640"/>
<dbReference type="GO" id="GO:0009252">
    <property type="term" value="P:peptidoglycan biosynthetic process"/>
    <property type="evidence" value="ECO:0007669"/>
    <property type="project" value="UniProtKB-UniRule"/>
</dbReference>
<evidence type="ECO:0000256" key="7">
    <source>
        <dbReference type="ARBA" id="ARBA00022490"/>
    </source>
</evidence>
<comment type="function">
    <text evidence="2 19">Cell wall formation.</text>
</comment>
<evidence type="ECO:0000256" key="4">
    <source>
        <dbReference type="ARBA" id="ARBA00004752"/>
    </source>
</evidence>
<evidence type="ECO:0000256" key="14">
    <source>
        <dbReference type="ARBA" id="ARBA00023002"/>
    </source>
</evidence>
<dbReference type="Pfam" id="PF01565">
    <property type="entry name" value="FAD_binding_4"/>
    <property type="match status" value="1"/>
</dbReference>
<gene>
    <name evidence="19 21" type="primary">murB</name>
    <name evidence="21" type="ORF">Pan161_45640</name>
</gene>
<keyword evidence="16 19" id="KW-0961">Cell wall biogenesis/degradation</keyword>
<feature type="active site" evidence="19">
    <location>
        <position position="288"/>
    </location>
</feature>
<dbReference type="InterPro" id="IPR036635">
    <property type="entry name" value="MurB_C_sf"/>
</dbReference>
<keyword evidence="13 19" id="KW-0573">Peptidoglycan synthesis</keyword>
<evidence type="ECO:0000256" key="12">
    <source>
        <dbReference type="ARBA" id="ARBA00022960"/>
    </source>
</evidence>
<feature type="domain" description="FAD-binding PCMH-type" evidence="20">
    <location>
        <begin position="24"/>
        <end position="189"/>
    </location>
</feature>
<evidence type="ECO:0000256" key="3">
    <source>
        <dbReference type="ARBA" id="ARBA00004496"/>
    </source>
</evidence>
<organism evidence="21 22">
    <name type="scientific">Gimesia algae</name>
    <dbReference type="NCBI Taxonomy" id="2527971"/>
    <lineage>
        <taxon>Bacteria</taxon>
        <taxon>Pseudomonadati</taxon>
        <taxon>Planctomycetota</taxon>
        <taxon>Planctomycetia</taxon>
        <taxon>Planctomycetales</taxon>
        <taxon>Planctomycetaceae</taxon>
        <taxon>Gimesia</taxon>
    </lineage>
</organism>
<dbReference type="Proteomes" id="UP000316855">
    <property type="component" value="Chromosome"/>
</dbReference>
<dbReference type="SUPFAM" id="SSF56176">
    <property type="entry name" value="FAD-binding/transporter-associated domain-like"/>
    <property type="match status" value="1"/>
</dbReference>
<evidence type="ECO:0000256" key="10">
    <source>
        <dbReference type="ARBA" id="ARBA00022827"/>
    </source>
</evidence>
<keyword evidence="22" id="KW-1185">Reference proteome</keyword>
<evidence type="ECO:0000256" key="17">
    <source>
        <dbReference type="ARBA" id="ARBA00031026"/>
    </source>
</evidence>
<dbReference type="PROSITE" id="PS51387">
    <property type="entry name" value="FAD_PCMH"/>
    <property type="match status" value="1"/>
</dbReference>
<keyword evidence="14 19" id="KW-0560">Oxidoreductase</keyword>
<evidence type="ECO:0000256" key="8">
    <source>
        <dbReference type="ARBA" id="ARBA00022618"/>
    </source>
</evidence>
<evidence type="ECO:0000256" key="5">
    <source>
        <dbReference type="ARBA" id="ARBA00012518"/>
    </source>
</evidence>
<keyword evidence="7 19" id="KW-0963">Cytoplasm</keyword>
<dbReference type="EMBL" id="CP036343">
    <property type="protein sequence ID" value="QDT92893.1"/>
    <property type="molecule type" value="Genomic_DNA"/>
</dbReference>
<evidence type="ECO:0000256" key="11">
    <source>
        <dbReference type="ARBA" id="ARBA00022857"/>
    </source>
</evidence>
<evidence type="ECO:0000256" key="18">
    <source>
        <dbReference type="ARBA" id="ARBA00048914"/>
    </source>
</evidence>
<dbReference type="InterPro" id="IPR016169">
    <property type="entry name" value="FAD-bd_PCMH_sub2"/>
</dbReference>
<dbReference type="UniPathway" id="UPA00219"/>
<dbReference type="InterPro" id="IPR003170">
    <property type="entry name" value="MurB"/>
</dbReference>
<comment type="subcellular location">
    <subcellularLocation>
        <location evidence="3 19">Cytoplasm</location>
    </subcellularLocation>
</comment>
<keyword evidence="8 19" id="KW-0132">Cell division</keyword>
<dbReference type="PANTHER" id="PTHR21071">
    <property type="entry name" value="UDP-N-ACETYLENOLPYRUVOYLGLUCOSAMINE REDUCTASE"/>
    <property type="match status" value="1"/>
</dbReference>
<evidence type="ECO:0000313" key="22">
    <source>
        <dbReference type="Proteomes" id="UP000316855"/>
    </source>
</evidence>
<keyword evidence="12 19" id="KW-0133">Cell shape</keyword>
<feature type="active site" evidence="19">
    <location>
        <position position="170"/>
    </location>
</feature>
<dbReference type="EC" id="1.3.1.98" evidence="5 19"/>
<evidence type="ECO:0000256" key="16">
    <source>
        <dbReference type="ARBA" id="ARBA00023316"/>
    </source>
</evidence>
<dbReference type="GO" id="GO:0008762">
    <property type="term" value="F:UDP-N-acetylmuramate dehydrogenase activity"/>
    <property type="evidence" value="ECO:0007669"/>
    <property type="project" value="UniProtKB-UniRule"/>
</dbReference>
<evidence type="ECO:0000256" key="15">
    <source>
        <dbReference type="ARBA" id="ARBA00023306"/>
    </source>
</evidence>
<keyword evidence="15 19" id="KW-0131">Cell cycle</keyword>
<accession>A0A517VIR6</accession>
<proteinExistence type="inferred from homology"/>
<protein>
    <recommendedName>
        <fullName evidence="6 19">UDP-N-acetylenolpyruvoylglucosamine reductase</fullName>
        <ecNumber evidence="5 19">1.3.1.98</ecNumber>
    </recommendedName>
    <alternativeName>
        <fullName evidence="17 19">UDP-N-acetylmuramate dehydrogenase</fullName>
    </alternativeName>
</protein>
<dbReference type="GO" id="GO:0005829">
    <property type="term" value="C:cytosol"/>
    <property type="evidence" value="ECO:0007669"/>
    <property type="project" value="TreeGrafter"/>
</dbReference>
<sequence length="292" mass="31248">MSSIEDFKEILKLSEPLAKYSYFKIGGPAQFFLEPRNADELQAVIKCCVENEIPVRVFGGASNILIKDSGVQGAVIRIHAGDFSKISIEGTTVTAGAGALLSNLVSETVKAGLAGLESLVGIPGTVGGALHGNAGGHNGDTGQFTTSVTVLTARGEKFVRTADELSFSYRESSINELAIIEAVFELTADDSEEVTNRMKKNWIMKKANQPLTHQSAGCIFKNPRGMHAGALIEQAGLKGTRIGGAEISDRHANFIINDENATTENVLDLINLAQNTVAEKFGVELELEIELW</sequence>
<evidence type="ECO:0000256" key="2">
    <source>
        <dbReference type="ARBA" id="ARBA00003921"/>
    </source>
</evidence>
<dbReference type="Gene3D" id="3.90.78.10">
    <property type="entry name" value="UDP-N-acetylenolpyruvoylglucosamine reductase, C-terminal domain"/>
    <property type="match status" value="1"/>
</dbReference>
<dbReference type="NCBIfam" id="NF010480">
    <property type="entry name" value="PRK13905.1"/>
    <property type="match status" value="1"/>
</dbReference>
<comment type="cofactor">
    <cofactor evidence="1 19">
        <name>FAD</name>
        <dbReference type="ChEBI" id="CHEBI:57692"/>
    </cofactor>
</comment>
<dbReference type="InterPro" id="IPR006094">
    <property type="entry name" value="Oxid_FAD_bind_N"/>
</dbReference>
<dbReference type="GO" id="GO:0008360">
    <property type="term" value="P:regulation of cell shape"/>
    <property type="evidence" value="ECO:0007669"/>
    <property type="project" value="UniProtKB-KW"/>
</dbReference>
<comment type="similarity">
    <text evidence="19">Belongs to the MurB family.</text>
</comment>
<dbReference type="Gene3D" id="3.30.465.10">
    <property type="match status" value="1"/>
</dbReference>
<dbReference type="Pfam" id="PF02873">
    <property type="entry name" value="MurB_C"/>
    <property type="match status" value="1"/>
</dbReference>
<evidence type="ECO:0000313" key="21">
    <source>
        <dbReference type="EMBL" id="QDT92893.1"/>
    </source>
</evidence>
<evidence type="ECO:0000256" key="1">
    <source>
        <dbReference type="ARBA" id="ARBA00001974"/>
    </source>
</evidence>
<comment type="pathway">
    <text evidence="4 19">Cell wall biogenesis; peptidoglycan biosynthesis.</text>
</comment>
<evidence type="ECO:0000256" key="13">
    <source>
        <dbReference type="ARBA" id="ARBA00022984"/>
    </source>
</evidence>
<dbReference type="HAMAP" id="MF_00037">
    <property type="entry name" value="MurB"/>
    <property type="match status" value="1"/>
</dbReference>
<evidence type="ECO:0000256" key="19">
    <source>
        <dbReference type="HAMAP-Rule" id="MF_00037"/>
    </source>
</evidence>
<comment type="catalytic activity">
    <reaction evidence="18 19">
        <text>UDP-N-acetyl-alpha-D-muramate + NADP(+) = UDP-N-acetyl-3-O-(1-carboxyvinyl)-alpha-D-glucosamine + NADPH + H(+)</text>
        <dbReference type="Rhea" id="RHEA:12248"/>
        <dbReference type="ChEBI" id="CHEBI:15378"/>
        <dbReference type="ChEBI" id="CHEBI:57783"/>
        <dbReference type="ChEBI" id="CHEBI:58349"/>
        <dbReference type="ChEBI" id="CHEBI:68483"/>
        <dbReference type="ChEBI" id="CHEBI:70757"/>
        <dbReference type="EC" id="1.3.1.98"/>
    </reaction>
</comment>
<evidence type="ECO:0000259" key="20">
    <source>
        <dbReference type="PROSITE" id="PS51387"/>
    </source>
</evidence>
<dbReference type="RefSeq" id="WP_145230907.1">
    <property type="nucleotide sequence ID" value="NZ_CP036343.1"/>
</dbReference>
<dbReference type="InterPro" id="IPR011601">
    <property type="entry name" value="MurB_C"/>
</dbReference>
<dbReference type="GO" id="GO:0071555">
    <property type="term" value="P:cell wall organization"/>
    <property type="evidence" value="ECO:0007669"/>
    <property type="project" value="UniProtKB-KW"/>
</dbReference>
<dbReference type="PANTHER" id="PTHR21071:SF4">
    <property type="entry name" value="UDP-N-ACETYLENOLPYRUVOYLGLUCOSAMINE REDUCTASE"/>
    <property type="match status" value="1"/>
</dbReference>
<evidence type="ECO:0000256" key="9">
    <source>
        <dbReference type="ARBA" id="ARBA00022630"/>
    </source>
</evidence>
<keyword evidence="9 19" id="KW-0285">Flavoprotein</keyword>
<dbReference type="InterPro" id="IPR016167">
    <property type="entry name" value="FAD-bd_PCMH_sub1"/>
</dbReference>
<name>A0A517VIR6_9PLAN</name>
<dbReference type="OrthoDB" id="9804753at2"/>
<dbReference type="AlphaFoldDB" id="A0A517VIR6"/>
<dbReference type="GO" id="GO:0051301">
    <property type="term" value="P:cell division"/>
    <property type="evidence" value="ECO:0007669"/>
    <property type="project" value="UniProtKB-KW"/>
</dbReference>
<dbReference type="InterPro" id="IPR036318">
    <property type="entry name" value="FAD-bd_PCMH-like_sf"/>
</dbReference>
<dbReference type="SUPFAM" id="SSF56194">
    <property type="entry name" value="Uridine diphospho-N-Acetylenolpyruvylglucosamine reductase, MurB, C-terminal domain"/>
    <property type="match status" value="1"/>
</dbReference>
<dbReference type="NCBIfam" id="TIGR00179">
    <property type="entry name" value="murB"/>
    <property type="match status" value="1"/>
</dbReference>
<keyword evidence="10 19" id="KW-0274">FAD</keyword>
<dbReference type="InterPro" id="IPR016166">
    <property type="entry name" value="FAD-bd_PCMH"/>
</dbReference>
<feature type="active site" description="Proton donor" evidence="19">
    <location>
        <position position="218"/>
    </location>
</feature>
<evidence type="ECO:0000256" key="6">
    <source>
        <dbReference type="ARBA" id="ARBA00015188"/>
    </source>
</evidence>
<reference evidence="21 22" key="1">
    <citation type="submission" date="2019-02" db="EMBL/GenBank/DDBJ databases">
        <title>Deep-cultivation of Planctomycetes and their phenomic and genomic characterization uncovers novel biology.</title>
        <authorList>
            <person name="Wiegand S."/>
            <person name="Jogler M."/>
            <person name="Boedeker C."/>
            <person name="Pinto D."/>
            <person name="Vollmers J."/>
            <person name="Rivas-Marin E."/>
            <person name="Kohn T."/>
            <person name="Peeters S.H."/>
            <person name="Heuer A."/>
            <person name="Rast P."/>
            <person name="Oberbeckmann S."/>
            <person name="Bunk B."/>
            <person name="Jeske O."/>
            <person name="Meyerdierks A."/>
            <person name="Storesund J.E."/>
            <person name="Kallscheuer N."/>
            <person name="Luecker S."/>
            <person name="Lage O.M."/>
            <person name="Pohl T."/>
            <person name="Merkel B.J."/>
            <person name="Hornburger P."/>
            <person name="Mueller R.-W."/>
            <person name="Bruemmer F."/>
            <person name="Labrenz M."/>
            <person name="Spormann A.M."/>
            <person name="Op den Camp H."/>
            <person name="Overmann J."/>
            <person name="Amann R."/>
            <person name="Jetten M.S.M."/>
            <person name="Mascher T."/>
            <person name="Medema M.H."/>
            <person name="Devos D.P."/>
            <person name="Kaster A.-K."/>
            <person name="Ovreas L."/>
            <person name="Rohde M."/>
            <person name="Galperin M.Y."/>
            <person name="Jogler C."/>
        </authorList>
    </citation>
    <scope>NUCLEOTIDE SEQUENCE [LARGE SCALE GENOMIC DNA]</scope>
    <source>
        <strain evidence="21 22">Pan161</strain>
    </source>
</reference>
<dbReference type="Gene3D" id="3.30.43.10">
    <property type="entry name" value="Uridine Diphospho-n-acetylenolpyruvylglucosamine Reductase, domain 2"/>
    <property type="match status" value="1"/>
</dbReference>
<dbReference type="GO" id="GO:0071949">
    <property type="term" value="F:FAD binding"/>
    <property type="evidence" value="ECO:0007669"/>
    <property type="project" value="InterPro"/>
</dbReference>